<proteinExistence type="predicted"/>
<dbReference type="AlphaFoldDB" id="A0A1F5F4T8"/>
<evidence type="ECO:0000313" key="1">
    <source>
        <dbReference type="EMBL" id="OGD74658.1"/>
    </source>
</evidence>
<organism evidence="1 2">
    <name type="scientific">Candidatus Coatesbacteria bacterium RBG_13_66_14</name>
    <dbReference type="NCBI Taxonomy" id="1817816"/>
    <lineage>
        <taxon>Bacteria</taxon>
        <taxon>Candidatus Coatesiibacteriota</taxon>
    </lineage>
</organism>
<comment type="caution">
    <text evidence="1">The sequence shown here is derived from an EMBL/GenBank/DDBJ whole genome shotgun (WGS) entry which is preliminary data.</text>
</comment>
<dbReference type="Proteomes" id="UP000177187">
    <property type="component" value="Unassembled WGS sequence"/>
</dbReference>
<accession>A0A1F5F4T8</accession>
<sequence>MGRESTVDGARALAEKLVDGIIAGADSDALEQARAMGLVLSMFMPQIEAARKAYHAGTDGGIEGRDDIFENAVTRKLMGYHT</sequence>
<gene>
    <name evidence="1" type="ORF">A2Y64_08530</name>
</gene>
<dbReference type="EMBL" id="MFAF01000097">
    <property type="protein sequence ID" value="OGD74658.1"/>
    <property type="molecule type" value="Genomic_DNA"/>
</dbReference>
<protein>
    <submittedName>
        <fullName evidence="1">Uncharacterized protein</fullName>
    </submittedName>
</protein>
<name>A0A1F5F4T8_9BACT</name>
<evidence type="ECO:0000313" key="2">
    <source>
        <dbReference type="Proteomes" id="UP000177187"/>
    </source>
</evidence>
<reference evidence="1 2" key="1">
    <citation type="journal article" date="2016" name="Nat. Commun.">
        <title>Thousands of microbial genomes shed light on interconnected biogeochemical processes in an aquifer system.</title>
        <authorList>
            <person name="Anantharaman K."/>
            <person name="Brown C.T."/>
            <person name="Hug L.A."/>
            <person name="Sharon I."/>
            <person name="Castelle C.J."/>
            <person name="Probst A.J."/>
            <person name="Thomas B.C."/>
            <person name="Singh A."/>
            <person name="Wilkins M.J."/>
            <person name="Karaoz U."/>
            <person name="Brodie E.L."/>
            <person name="Williams K.H."/>
            <person name="Hubbard S.S."/>
            <person name="Banfield J.F."/>
        </authorList>
    </citation>
    <scope>NUCLEOTIDE SEQUENCE [LARGE SCALE GENOMIC DNA]</scope>
</reference>